<proteinExistence type="predicted"/>
<name>A0A9D1GJF0_9FIRM</name>
<reference evidence="1" key="1">
    <citation type="submission" date="2020-10" db="EMBL/GenBank/DDBJ databases">
        <authorList>
            <person name="Gilroy R."/>
        </authorList>
    </citation>
    <scope>NUCLEOTIDE SEQUENCE</scope>
    <source>
        <strain evidence="1">CHK123-3438</strain>
    </source>
</reference>
<gene>
    <name evidence="1" type="ORF">IAB60_09150</name>
</gene>
<dbReference type="EMBL" id="DVKS01000157">
    <property type="protein sequence ID" value="HIT42242.1"/>
    <property type="molecule type" value="Genomic_DNA"/>
</dbReference>
<dbReference type="AlphaFoldDB" id="A0A9D1GJF0"/>
<accession>A0A9D1GJF0</accession>
<evidence type="ECO:0000313" key="2">
    <source>
        <dbReference type="Proteomes" id="UP000886860"/>
    </source>
</evidence>
<comment type="caution">
    <text evidence="1">The sequence shown here is derived from an EMBL/GenBank/DDBJ whole genome shotgun (WGS) entry which is preliminary data.</text>
</comment>
<sequence length="124" mass="14099">MKITNKDADFYNIMGPVFGSREVQRKTGDRFYDDDRKVWYIELDDSGKVAATVSVEADIIKNVYCEDEMALLRILRDLYYVTGESVVPSAYANIYRNAGYAVVEEKLKKFIKIRGGNVNGAIII</sequence>
<reference evidence="1" key="2">
    <citation type="journal article" date="2021" name="PeerJ">
        <title>Extensive microbial diversity within the chicken gut microbiome revealed by metagenomics and culture.</title>
        <authorList>
            <person name="Gilroy R."/>
            <person name="Ravi A."/>
            <person name="Getino M."/>
            <person name="Pursley I."/>
            <person name="Horton D.L."/>
            <person name="Alikhan N.F."/>
            <person name="Baker D."/>
            <person name="Gharbi K."/>
            <person name="Hall N."/>
            <person name="Watson M."/>
            <person name="Adriaenssens E.M."/>
            <person name="Foster-Nyarko E."/>
            <person name="Jarju S."/>
            <person name="Secka A."/>
            <person name="Antonio M."/>
            <person name="Oren A."/>
            <person name="Chaudhuri R.R."/>
            <person name="La Ragione R."/>
            <person name="Hildebrand F."/>
            <person name="Pallen M.J."/>
        </authorList>
    </citation>
    <scope>NUCLEOTIDE SEQUENCE</scope>
    <source>
        <strain evidence="1">CHK123-3438</strain>
    </source>
</reference>
<protein>
    <submittedName>
        <fullName evidence="1">Uncharacterized protein</fullName>
    </submittedName>
</protein>
<evidence type="ECO:0000313" key="1">
    <source>
        <dbReference type="EMBL" id="HIT42242.1"/>
    </source>
</evidence>
<dbReference type="Proteomes" id="UP000886860">
    <property type="component" value="Unassembled WGS sequence"/>
</dbReference>
<organism evidence="1 2">
    <name type="scientific">Candidatus Caccovicinus merdipullorum</name>
    <dbReference type="NCBI Taxonomy" id="2840724"/>
    <lineage>
        <taxon>Bacteria</taxon>
        <taxon>Bacillati</taxon>
        <taxon>Bacillota</taxon>
        <taxon>Clostridia</taxon>
        <taxon>Eubacteriales</taxon>
        <taxon>Candidatus Caccovicinus</taxon>
    </lineage>
</organism>